<keyword evidence="4" id="KW-0378">Hydrolase</keyword>
<comment type="similarity">
    <text evidence="1">Belongs to the peptidase M16 family.</text>
</comment>
<dbReference type="Gene3D" id="3.30.830.10">
    <property type="entry name" value="Metalloenzyme, LuxS/M16 peptidase-like"/>
    <property type="match status" value="1"/>
</dbReference>
<dbReference type="AlphaFoldDB" id="D8M2D4"/>
<evidence type="ECO:0000313" key="9">
    <source>
        <dbReference type="Proteomes" id="UP000008312"/>
    </source>
</evidence>
<evidence type="ECO:0000256" key="2">
    <source>
        <dbReference type="ARBA" id="ARBA00022670"/>
    </source>
</evidence>
<evidence type="ECO:0000256" key="3">
    <source>
        <dbReference type="ARBA" id="ARBA00022723"/>
    </source>
</evidence>
<dbReference type="GO" id="GO:0051603">
    <property type="term" value="P:proteolysis involved in protein catabolic process"/>
    <property type="evidence" value="ECO:0007669"/>
    <property type="project" value="TreeGrafter"/>
</dbReference>
<organism evidence="8">
    <name type="scientific">Blastocystis hominis</name>
    <dbReference type="NCBI Taxonomy" id="12968"/>
    <lineage>
        <taxon>Eukaryota</taxon>
        <taxon>Sar</taxon>
        <taxon>Stramenopiles</taxon>
        <taxon>Bigyra</taxon>
        <taxon>Opalozoa</taxon>
        <taxon>Opalinata</taxon>
        <taxon>Blastocystidae</taxon>
        <taxon>Blastocystis</taxon>
    </lineage>
</organism>
<evidence type="ECO:0000256" key="6">
    <source>
        <dbReference type="ARBA" id="ARBA00023049"/>
    </source>
</evidence>
<protein>
    <recommendedName>
        <fullName evidence="7">Peptidase M16 N-terminal domain-containing protein</fullName>
    </recommendedName>
</protein>
<evidence type="ECO:0000256" key="5">
    <source>
        <dbReference type="ARBA" id="ARBA00022833"/>
    </source>
</evidence>
<reference evidence="8" key="1">
    <citation type="submission" date="2010-02" db="EMBL/GenBank/DDBJ databases">
        <title>Sequencing and annotation of the Blastocystis hominis genome.</title>
        <authorList>
            <person name="Wincker P."/>
        </authorList>
    </citation>
    <scope>NUCLEOTIDE SEQUENCE</scope>
    <source>
        <strain evidence="8">Singapore isolate B</strain>
    </source>
</reference>
<keyword evidence="2" id="KW-0645">Protease</keyword>
<accession>D8M2D4</accession>
<dbReference type="OMA" id="DREMHAV"/>
<dbReference type="RefSeq" id="XP_012896277.1">
    <property type="nucleotide sequence ID" value="XM_013040823.1"/>
</dbReference>
<sequence length="136" mass="15487">MSVNAGSLNDPSDIPGLAHFVEHLLFMGTETHPEENAYNRFLSQNNGASNAYTSSEFTDFFFTVANDAAFEAIELFSGFFTCPLFLEGCVQREIQAVDNEHSKNLQSDIWRFQQLLRYLGREDHPYNHFCSFSCVL</sequence>
<dbReference type="GO" id="GO:0005739">
    <property type="term" value="C:mitochondrion"/>
    <property type="evidence" value="ECO:0007669"/>
    <property type="project" value="TreeGrafter"/>
</dbReference>
<name>D8M2D4_BLAHO</name>
<dbReference type="InterPro" id="IPR001431">
    <property type="entry name" value="Pept_M16_Zn_BS"/>
</dbReference>
<keyword evidence="3" id="KW-0479">Metal-binding</keyword>
<feature type="domain" description="Peptidase M16 N-terminal" evidence="7">
    <location>
        <begin position="2"/>
        <end position="118"/>
    </location>
</feature>
<keyword evidence="5" id="KW-0862">Zinc</keyword>
<proteinExistence type="inferred from homology"/>
<dbReference type="InParanoid" id="D8M2D4"/>
<dbReference type="InterPro" id="IPR050626">
    <property type="entry name" value="Peptidase_M16"/>
</dbReference>
<dbReference type="SUPFAM" id="SSF63411">
    <property type="entry name" value="LuxS/MPP-like metallohydrolase"/>
    <property type="match status" value="1"/>
</dbReference>
<dbReference type="InterPro" id="IPR011249">
    <property type="entry name" value="Metalloenz_LuxS/M16"/>
</dbReference>
<dbReference type="InterPro" id="IPR011765">
    <property type="entry name" value="Pept_M16_N"/>
</dbReference>
<dbReference type="Pfam" id="PF00675">
    <property type="entry name" value="Peptidase_M16"/>
    <property type="match status" value="1"/>
</dbReference>
<evidence type="ECO:0000259" key="7">
    <source>
        <dbReference type="Pfam" id="PF00675"/>
    </source>
</evidence>
<dbReference type="EMBL" id="FN668648">
    <property type="protein sequence ID" value="CBK22229.2"/>
    <property type="molecule type" value="Genomic_DNA"/>
</dbReference>
<gene>
    <name evidence="8" type="ORF">GSBLH_T00002281001</name>
</gene>
<evidence type="ECO:0000256" key="4">
    <source>
        <dbReference type="ARBA" id="ARBA00022801"/>
    </source>
</evidence>
<dbReference type="PANTHER" id="PTHR43690:SF18">
    <property type="entry name" value="INSULIN-DEGRADING ENZYME-RELATED"/>
    <property type="match status" value="1"/>
</dbReference>
<dbReference type="MEROPS" id="M16.008"/>
<keyword evidence="6" id="KW-0482">Metalloprotease</keyword>
<evidence type="ECO:0000256" key="1">
    <source>
        <dbReference type="ARBA" id="ARBA00007261"/>
    </source>
</evidence>
<dbReference type="Proteomes" id="UP000008312">
    <property type="component" value="Unassembled WGS sequence"/>
</dbReference>
<dbReference type="GeneID" id="24919468"/>
<dbReference type="PANTHER" id="PTHR43690">
    <property type="entry name" value="NARDILYSIN"/>
    <property type="match status" value="1"/>
</dbReference>
<evidence type="ECO:0000313" key="8">
    <source>
        <dbReference type="EMBL" id="CBK22229.2"/>
    </source>
</evidence>
<dbReference type="PROSITE" id="PS00143">
    <property type="entry name" value="INSULINASE"/>
    <property type="match status" value="1"/>
</dbReference>
<keyword evidence="9" id="KW-1185">Reference proteome</keyword>
<dbReference type="GO" id="GO:0005829">
    <property type="term" value="C:cytosol"/>
    <property type="evidence" value="ECO:0007669"/>
    <property type="project" value="TreeGrafter"/>
</dbReference>
<dbReference type="GO" id="GO:0043171">
    <property type="term" value="P:peptide catabolic process"/>
    <property type="evidence" value="ECO:0007669"/>
    <property type="project" value="TreeGrafter"/>
</dbReference>
<dbReference type="GO" id="GO:0046872">
    <property type="term" value="F:metal ion binding"/>
    <property type="evidence" value="ECO:0007669"/>
    <property type="project" value="UniProtKB-KW"/>
</dbReference>
<dbReference type="GO" id="GO:0004222">
    <property type="term" value="F:metalloendopeptidase activity"/>
    <property type="evidence" value="ECO:0007669"/>
    <property type="project" value="InterPro"/>
</dbReference>
<dbReference type="OrthoDB" id="952271at2759"/>